<dbReference type="NCBIfam" id="NF006631">
    <property type="entry name" value="PRK09201.1"/>
    <property type="match status" value="1"/>
</dbReference>
<evidence type="ECO:0000313" key="2">
    <source>
        <dbReference type="EMBL" id="AHB48785.1"/>
    </source>
</evidence>
<sequence>MSTQNLPTGARDIALAVQRGDVSAEEIARAALDRIAERDAEIGAFTDVTAERALGEARAIDRARAKGATLGPLAGVPYAVKNLYDVAGLSTRAGSKINAADPPKTADALLVSRMATAGAVLTGALNMGEYAYDFTGENAHYGPSRNPLDTARMTGGSSGGSAAAVAAGFVPVSLGSDTNGSIRVPAAFCGLYGLKPTYGRLPRTGTFPFCDSLDHLGPFARSVDDVAFVYDALQGYDPSDPVCAARPVEPVAAEIAKGLDGLRIGVATGYFRIDADAGALDALERAADTVGAQQEVDIPRVAEARAAAFLITNAEGSTLHLERLRRHAADFDPETRDRFLAGAMLPASWAIAAQRFRRMFEETMRGVFAQVDVILAPAAPTHAPLLGQKTIVLGGREVPLRANMGIYTQPISFVGLPVAAVPVCEPGALHYGIQVIAAPWREDHCLRVAATLEAAGVDRRA</sequence>
<dbReference type="PANTHER" id="PTHR11895">
    <property type="entry name" value="TRANSAMIDASE"/>
    <property type="match status" value="1"/>
</dbReference>
<dbReference type="InterPro" id="IPR023631">
    <property type="entry name" value="Amidase_dom"/>
</dbReference>
<dbReference type="PANTHER" id="PTHR11895:SF172">
    <property type="entry name" value="GLUTAMYL-TRNA(GLN) AMIDOTRANSFERASE"/>
    <property type="match status" value="1"/>
</dbReference>
<dbReference type="GO" id="GO:0003824">
    <property type="term" value="F:catalytic activity"/>
    <property type="evidence" value="ECO:0007669"/>
    <property type="project" value="InterPro"/>
</dbReference>
<dbReference type="InterPro" id="IPR036928">
    <property type="entry name" value="AS_sf"/>
</dbReference>
<dbReference type="OrthoDB" id="9811471at2"/>
<evidence type="ECO:0000313" key="3">
    <source>
        <dbReference type="Proteomes" id="UP000018542"/>
    </source>
</evidence>
<dbReference type="KEGG" id="hni:W911_10855"/>
<accession>V5SFH2</accession>
<dbReference type="InterPro" id="IPR000120">
    <property type="entry name" value="Amidase"/>
</dbReference>
<dbReference type="HOGENOM" id="CLU_009600_0_3_5"/>
<dbReference type="PATRIC" id="fig|1029756.8.peg.2259"/>
<feature type="domain" description="Amidase" evidence="1">
    <location>
        <begin position="26"/>
        <end position="446"/>
    </location>
</feature>
<organism evidence="2 3">
    <name type="scientific">Hyphomicrobium nitrativorans NL23</name>
    <dbReference type="NCBI Taxonomy" id="1029756"/>
    <lineage>
        <taxon>Bacteria</taxon>
        <taxon>Pseudomonadati</taxon>
        <taxon>Pseudomonadota</taxon>
        <taxon>Alphaproteobacteria</taxon>
        <taxon>Hyphomicrobiales</taxon>
        <taxon>Hyphomicrobiaceae</taxon>
        <taxon>Hyphomicrobium</taxon>
    </lineage>
</organism>
<dbReference type="InterPro" id="IPR014087">
    <property type="entry name" value="Carboxybiuret_hydro_AtzE"/>
</dbReference>
<gene>
    <name evidence="2" type="ORF">W911_10855</name>
</gene>
<evidence type="ECO:0000259" key="1">
    <source>
        <dbReference type="Pfam" id="PF01425"/>
    </source>
</evidence>
<protein>
    <submittedName>
        <fullName evidence="2">Amidase</fullName>
    </submittedName>
</protein>
<dbReference type="AlphaFoldDB" id="V5SFH2"/>
<dbReference type="Proteomes" id="UP000018542">
    <property type="component" value="Chromosome"/>
</dbReference>
<reference evidence="2 3" key="1">
    <citation type="journal article" date="2014" name="Genome Announc.">
        <title>Complete Genome Sequence of Hyphomicrobium nitrativorans Strain NL23, a Denitrifying Bacterium Isolated from Biofilm of a Methanol-Fed Denitrification System Treating Seawater at the Montreal Biodome.</title>
        <authorList>
            <person name="Martineau C."/>
            <person name="Villeneuve C."/>
            <person name="Mauffrey F."/>
            <person name="Villemur R."/>
        </authorList>
    </citation>
    <scope>NUCLEOTIDE SEQUENCE [LARGE SCALE GENOMIC DNA]</scope>
    <source>
        <strain evidence="2">NL23</strain>
    </source>
</reference>
<dbReference type="STRING" id="1029756.W911_10855"/>
<proteinExistence type="predicted"/>
<dbReference type="Gene3D" id="3.90.1300.10">
    <property type="entry name" value="Amidase signature (AS) domain"/>
    <property type="match status" value="1"/>
</dbReference>
<name>V5SFH2_9HYPH</name>
<dbReference type="RefSeq" id="WP_023787523.1">
    <property type="nucleotide sequence ID" value="NC_022997.1"/>
</dbReference>
<dbReference type="NCBIfam" id="TIGR02715">
    <property type="entry name" value="amido_AtzE"/>
    <property type="match status" value="1"/>
</dbReference>
<dbReference type="Pfam" id="PF01425">
    <property type="entry name" value="Amidase"/>
    <property type="match status" value="1"/>
</dbReference>
<dbReference type="SUPFAM" id="SSF75304">
    <property type="entry name" value="Amidase signature (AS) enzymes"/>
    <property type="match status" value="1"/>
</dbReference>
<dbReference type="EMBL" id="CP006912">
    <property type="protein sequence ID" value="AHB48785.1"/>
    <property type="molecule type" value="Genomic_DNA"/>
</dbReference>
<keyword evidence="3" id="KW-1185">Reference proteome</keyword>